<name>A0A5B7JDZ6_PORTR</name>
<keyword evidence="2" id="KW-1185">Reference proteome</keyword>
<dbReference type="Proteomes" id="UP000324222">
    <property type="component" value="Unassembled WGS sequence"/>
</dbReference>
<accession>A0A5B7JDZ6</accession>
<protein>
    <submittedName>
        <fullName evidence="1">Phospholipase ABHD3</fullName>
    </submittedName>
</protein>
<dbReference type="GO" id="GO:0047372">
    <property type="term" value="F:monoacylglycerol lipase activity"/>
    <property type="evidence" value="ECO:0007669"/>
    <property type="project" value="TreeGrafter"/>
</dbReference>
<sequence length="90" mass="10088">MFLGARELLELKDGGQVCLDWLNDGREHDETHPTVIILPGLTGSSQSEYVKSFVLSVQDAGARLPPLQSLVRIQKRFALTTTIFRGYRDD</sequence>
<dbReference type="GO" id="GO:0051793">
    <property type="term" value="P:medium-chain fatty acid catabolic process"/>
    <property type="evidence" value="ECO:0007669"/>
    <property type="project" value="TreeGrafter"/>
</dbReference>
<reference evidence="1 2" key="1">
    <citation type="submission" date="2019-05" db="EMBL/GenBank/DDBJ databases">
        <title>Another draft genome of Portunus trituberculatus and its Hox gene families provides insights of decapod evolution.</title>
        <authorList>
            <person name="Jeong J.-H."/>
            <person name="Song I."/>
            <person name="Kim S."/>
            <person name="Choi T."/>
            <person name="Kim D."/>
            <person name="Ryu S."/>
            <person name="Kim W."/>
        </authorList>
    </citation>
    <scope>NUCLEOTIDE SEQUENCE [LARGE SCALE GENOMIC DNA]</scope>
    <source>
        <tissue evidence="1">Muscle</tissue>
    </source>
</reference>
<proteinExistence type="predicted"/>
<dbReference type="InterPro" id="IPR050960">
    <property type="entry name" value="AB_hydrolase_4_sf"/>
</dbReference>
<gene>
    <name evidence="1" type="primary">ABHD3_1</name>
    <name evidence="1" type="ORF">E2C01_089600</name>
</gene>
<dbReference type="AlphaFoldDB" id="A0A5B7JDZ6"/>
<evidence type="ECO:0000313" key="1">
    <source>
        <dbReference type="EMBL" id="MPC94432.1"/>
    </source>
</evidence>
<dbReference type="EMBL" id="VSRR010098505">
    <property type="protein sequence ID" value="MPC94432.1"/>
    <property type="molecule type" value="Genomic_DNA"/>
</dbReference>
<dbReference type="GO" id="GO:0051792">
    <property type="term" value="P:medium-chain fatty acid biosynthetic process"/>
    <property type="evidence" value="ECO:0007669"/>
    <property type="project" value="TreeGrafter"/>
</dbReference>
<dbReference type="GO" id="GO:0008126">
    <property type="term" value="F:acetylesterase activity"/>
    <property type="evidence" value="ECO:0007669"/>
    <property type="project" value="TreeGrafter"/>
</dbReference>
<comment type="caution">
    <text evidence="1">The sequence shown here is derived from an EMBL/GenBank/DDBJ whole genome shotgun (WGS) entry which is preliminary data.</text>
</comment>
<dbReference type="PANTHER" id="PTHR10794:SF63">
    <property type="entry name" value="ALPHA_BETA HYDROLASE 1, ISOFORM A"/>
    <property type="match status" value="1"/>
</dbReference>
<organism evidence="1 2">
    <name type="scientific">Portunus trituberculatus</name>
    <name type="common">Swimming crab</name>
    <name type="synonym">Neptunus trituberculatus</name>
    <dbReference type="NCBI Taxonomy" id="210409"/>
    <lineage>
        <taxon>Eukaryota</taxon>
        <taxon>Metazoa</taxon>
        <taxon>Ecdysozoa</taxon>
        <taxon>Arthropoda</taxon>
        <taxon>Crustacea</taxon>
        <taxon>Multicrustacea</taxon>
        <taxon>Malacostraca</taxon>
        <taxon>Eumalacostraca</taxon>
        <taxon>Eucarida</taxon>
        <taxon>Decapoda</taxon>
        <taxon>Pleocyemata</taxon>
        <taxon>Brachyura</taxon>
        <taxon>Eubrachyura</taxon>
        <taxon>Portunoidea</taxon>
        <taxon>Portunidae</taxon>
        <taxon>Portuninae</taxon>
        <taxon>Portunus</taxon>
    </lineage>
</organism>
<dbReference type="OrthoDB" id="247542at2759"/>
<dbReference type="PANTHER" id="PTHR10794">
    <property type="entry name" value="ABHYDROLASE DOMAIN-CONTAINING PROTEIN"/>
    <property type="match status" value="1"/>
</dbReference>
<evidence type="ECO:0000313" key="2">
    <source>
        <dbReference type="Proteomes" id="UP000324222"/>
    </source>
</evidence>